<name>A0AAV2DHX9_9ROSI</name>
<reference evidence="1 2" key="1">
    <citation type="submission" date="2024-04" db="EMBL/GenBank/DDBJ databases">
        <authorList>
            <person name="Fracassetti M."/>
        </authorList>
    </citation>
    <scope>NUCLEOTIDE SEQUENCE [LARGE SCALE GENOMIC DNA]</scope>
</reference>
<accession>A0AAV2DHX9</accession>
<keyword evidence="2" id="KW-1185">Reference proteome</keyword>
<protein>
    <submittedName>
        <fullName evidence="1">Uncharacterized protein</fullName>
    </submittedName>
</protein>
<proteinExistence type="predicted"/>
<evidence type="ECO:0000313" key="1">
    <source>
        <dbReference type="EMBL" id="CAL1373256.1"/>
    </source>
</evidence>
<gene>
    <name evidence="1" type="ORF">LTRI10_LOCUS15196</name>
</gene>
<sequence>MASLSSETSLSENNHHHQALLMSLLEESLLQVEEYNDDERLRNVIKSLEAEIDGIPDMIMEDHISSESADNNDDCYYNPDLSLDDYELDWVEDMEARPSIMPHDGAYNDHDVWSRMEGSLQSYEGMMLFDEFGGHGIQHLVQEGHWYGSSLCQETFSQ</sequence>
<evidence type="ECO:0000313" key="2">
    <source>
        <dbReference type="Proteomes" id="UP001497516"/>
    </source>
</evidence>
<dbReference type="AlphaFoldDB" id="A0AAV2DHX9"/>
<organism evidence="1 2">
    <name type="scientific">Linum trigynum</name>
    <dbReference type="NCBI Taxonomy" id="586398"/>
    <lineage>
        <taxon>Eukaryota</taxon>
        <taxon>Viridiplantae</taxon>
        <taxon>Streptophyta</taxon>
        <taxon>Embryophyta</taxon>
        <taxon>Tracheophyta</taxon>
        <taxon>Spermatophyta</taxon>
        <taxon>Magnoliopsida</taxon>
        <taxon>eudicotyledons</taxon>
        <taxon>Gunneridae</taxon>
        <taxon>Pentapetalae</taxon>
        <taxon>rosids</taxon>
        <taxon>fabids</taxon>
        <taxon>Malpighiales</taxon>
        <taxon>Linaceae</taxon>
        <taxon>Linum</taxon>
    </lineage>
</organism>
<dbReference type="PANTHER" id="PTHR37611">
    <property type="entry name" value="VIRUS-SPECIFIC-SIGNALING-PATHWAY REGULATED PROTEIN-RELATED"/>
    <property type="match status" value="1"/>
</dbReference>
<dbReference type="PANTHER" id="PTHR37611:SF2">
    <property type="entry name" value="VIRUS-SPECIFIC-SIGNALING-PATHWAY REGULATED PROTEIN-RELATED"/>
    <property type="match status" value="1"/>
</dbReference>
<dbReference type="Proteomes" id="UP001497516">
    <property type="component" value="Chromosome 3"/>
</dbReference>
<dbReference type="EMBL" id="OZ034816">
    <property type="protein sequence ID" value="CAL1373256.1"/>
    <property type="molecule type" value="Genomic_DNA"/>
</dbReference>